<proteinExistence type="predicted"/>
<accession>A0ABV4ZN86</accession>
<sequence>MLLVQRIVAGAVALVIALAVVGAVSPAWNAALNARHSLTVTRLGAPPGQADRALCRPNSCPLYRRRRSAPRRARACTACCTPVRWPGWPGPVDSALLVAGTLLGLAAVTAVPARVDTHRPVHVVLAGARR</sequence>
<dbReference type="Proteomes" id="UP001577267">
    <property type="component" value="Unassembled WGS sequence"/>
</dbReference>
<evidence type="ECO:0008006" key="3">
    <source>
        <dbReference type="Google" id="ProtNLM"/>
    </source>
</evidence>
<evidence type="ECO:0000313" key="2">
    <source>
        <dbReference type="Proteomes" id="UP001577267"/>
    </source>
</evidence>
<evidence type="ECO:0000313" key="1">
    <source>
        <dbReference type="EMBL" id="MFB4195402.1"/>
    </source>
</evidence>
<gene>
    <name evidence="1" type="ORF">ACE11A_13670</name>
</gene>
<name>A0ABV4ZN86_9ACTN</name>
<keyword evidence="2" id="KW-1185">Reference proteome</keyword>
<dbReference type="EMBL" id="JBHGBT010000011">
    <property type="protein sequence ID" value="MFB4195402.1"/>
    <property type="molecule type" value="Genomic_DNA"/>
</dbReference>
<dbReference type="RefSeq" id="WP_375063322.1">
    <property type="nucleotide sequence ID" value="NZ_JBHGBT010000011.1"/>
</dbReference>
<organism evidence="1 2">
    <name type="scientific">Streptomyces carpaticus</name>
    <dbReference type="NCBI Taxonomy" id="285558"/>
    <lineage>
        <taxon>Bacteria</taxon>
        <taxon>Bacillati</taxon>
        <taxon>Actinomycetota</taxon>
        <taxon>Actinomycetes</taxon>
        <taxon>Kitasatosporales</taxon>
        <taxon>Streptomycetaceae</taxon>
        <taxon>Streptomyces</taxon>
    </lineage>
</organism>
<comment type="caution">
    <text evidence="1">The sequence shown here is derived from an EMBL/GenBank/DDBJ whole genome shotgun (WGS) entry which is preliminary data.</text>
</comment>
<reference evidence="1 2" key="1">
    <citation type="submission" date="2024-09" db="EMBL/GenBank/DDBJ databases">
        <title>Draft genome sequence of multifaceted antimicrobials producing Streptomyces sp. strain FH1.</title>
        <authorList>
            <person name="Hassan F."/>
            <person name="Ali H."/>
            <person name="Hassan N."/>
            <person name="Nawaz A."/>
        </authorList>
    </citation>
    <scope>NUCLEOTIDE SEQUENCE [LARGE SCALE GENOMIC DNA]</scope>
    <source>
        <strain evidence="1 2">FH1</strain>
    </source>
</reference>
<protein>
    <recommendedName>
        <fullName evidence="3">Prepilin peptidase</fullName>
    </recommendedName>
</protein>